<keyword evidence="2" id="KW-1185">Reference proteome</keyword>
<organism evidence="1 2">
    <name type="scientific">Haematococcus lacustris</name>
    <name type="common">Green alga</name>
    <name type="synonym">Haematococcus pluvialis</name>
    <dbReference type="NCBI Taxonomy" id="44745"/>
    <lineage>
        <taxon>Eukaryota</taxon>
        <taxon>Viridiplantae</taxon>
        <taxon>Chlorophyta</taxon>
        <taxon>core chlorophytes</taxon>
        <taxon>Chlorophyceae</taxon>
        <taxon>CS clade</taxon>
        <taxon>Chlamydomonadales</taxon>
        <taxon>Haematococcaceae</taxon>
        <taxon>Haematococcus</taxon>
    </lineage>
</organism>
<accession>A0A699YJQ1</accession>
<name>A0A699YJQ1_HAELA</name>
<comment type="caution">
    <text evidence="1">The sequence shown here is derived from an EMBL/GenBank/DDBJ whole genome shotgun (WGS) entry which is preliminary data.</text>
</comment>
<dbReference type="EMBL" id="BLLF01000307">
    <property type="protein sequence ID" value="GFH10333.1"/>
    <property type="molecule type" value="Genomic_DNA"/>
</dbReference>
<sequence>MAAIPATAGTSNPGLGWSSRAFRSEAVHRIAGVVTITGCLLVYGVLQERIMTVGFGPHLDYAAVSLTNVVSTSCQYEALKFVSFAHDSNADRAWAHIILNAGPISCMKCFEGIRCHWPTQ</sequence>
<evidence type="ECO:0000313" key="1">
    <source>
        <dbReference type="EMBL" id="GFH10333.1"/>
    </source>
</evidence>
<protein>
    <submittedName>
        <fullName evidence="1">Uncharacterized protein</fullName>
    </submittedName>
</protein>
<reference evidence="1 2" key="1">
    <citation type="submission" date="2020-02" db="EMBL/GenBank/DDBJ databases">
        <title>Draft genome sequence of Haematococcus lacustris strain NIES-144.</title>
        <authorList>
            <person name="Morimoto D."/>
            <person name="Nakagawa S."/>
            <person name="Yoshida T."/>
            <person name="Sawayama S."/>
        </authorList>
    </citation>
    <scope>NUCLEOTIDE SEQUENCE [LARGE SCALE GENOMIC DNA]</scope>
    <source>
        <strain evidence="1 2">NIES-144</strain>
    </source>
</reference>
<gene>
    <name evidence="1" type="ORF">HaLaN_05627</name>
</gene>
<evidence type="ECO:0000313" key="2">
    <source>
        <dbReference type="Proteomes" id="UP000485058"/>
    </source>
</evidence>
<dbReference type="AlphaFoldDB" id="A0A699YJQ1"/>
<proteinExistence type="predicted"/>
<dbReference type="Proteomes" id="UP000485058">
    <property type="component" value="Unassembled WGS sequence"/>
</dbReference>